<evidence type="ECO:0000256" key="3">
    <source>
        <dbReference type="ARBA" id="ARBA00022723"/>
    </source>
</evidence>
<evidence type="ECO:0000259" key="11">
    <source>
        <dbReference type="Pfam" id="PF18962"/>
    </source>
</evidence>
<feature type="domain" description="Secretion system C-terminal sorting" evidence="11">
    <location>
        <begin position="647"/>
        <end position="719"/>
    </location>
</feature>
<dbReference type="InterPro" id="IPR013783">
    <property type="entry name" value="Ig-like_fold"/>
</dbReference>
<evidence type="ECO:0000256" key="7">
    <source>
        <dbReference type="ARBA" id="ARBA00023049"/>
    </source>
</evidence>
<keyword evidence="6" id="KW-0862">Zinc</keyword>
<dbReference type="EMBL" id="VUOC01000004">
    <property type="protein sequence ID" value="KAA2239153.1"/>
    <property type="molecule type" value="Genomic_DNA"/>
</dbReference>
<comment type="caution">
    <text evidence="12">The sequence shown here is derived from an EMBL/GenBank/DDBJ whole genome shotgun (WGS) entry which is preliminary data.</text>
</comment>
<proteinExistence type="inferred from homology"/>
<dbReference type="SUPFAM" id="SSF55486">
    <property type="entry name" value="Metalloproteases ('zincins'), catalytic domain"/>
    <property type="match status" value="1"/>
</dbReference>
<dbReference type="NCBIfam" id="TIGR04183">
    <property type="entry name" value="Por_Secre_tail"/>
    <property type="match status" value="1"/>
</dbReference>
<comment type="similarity">
    <text evidence="1">Belongs to the peptidase M43B family.</text>
</comment>
<dbReference type="Pfam" id="PF05572">
    <property type="entry name" value="Peptidase_M43"/>
    <property type="match status" value="1"/>
</dbReference>
<dbReference type="InterPro" id="IPR026444">
    <property type="entry name" value="Secre_tail"/>
</dbReference>
<evidence type="ECO:0000256" key="2">
    <source>
        <dbReference type="ARBA" id="ARBA00022670"/>
    </source>
</evidence>
<dbReference type="PANTHER" id="PTHR47466">
    <property type="match status" value="1"/>
</dbReference>
<evidence type="ECO:0000259" key="10">
    <source>
        <dbReference type="Pfam" id="PF05572"/>
    </source>
</evidence>
<dbReference type="GO" id="GO:0006508">
    <property type="term" value="P:proteolysis"/>
    <property type="evidence" value="ECO:0007669"/>
    <property type="project" value="UniProtKB-KW"/>
</dbReference>
<dbReference type="PANTHER" id="PTHR47466:SF1">
    <property type="entry name" value="METALLOPROTEASE MEP1 (AFU_ORTHOLOGUE AFUA_1G07730)-RELATED"/>
    <property type="match status" value="1"/>
</dbReference>
<sequence>MRTFILAILCLWFTQPLLAQRSCATEDAIRYKIKQSPYLQQQRDALEQRLISGVLQKRLLRGAVEPTVTIPVVVHIVLSDPNVVTDAQVYSQLAVLNGDYTGDNPDTSAVPAVWKPLIGNSGIKFCLAQRTPDGDPTTGIVRVRSNHIPFDGFNAAYEAKYNATGGSDAWDASRYLNIWVCNLSNGYLGVATMPDNTFPAAEQGVVILYTAFGTTGTAAGAYNGGRTVTHEVGHYFGLRHIWGDDDGATGGSPRCTAADGITGSDGIGDTPDQGARTYGCPSFPQLDGCSKTFPGFMFMNYMDYTDDACMHLFTTEQADRMRFVLDNIRSSLLSSDGCVPVNLLSNDASVAEINAPLGQLCSTGFTPVVMLKNKGAQPLQTVQITYQVDGGATQTFNWSGHLTSLQQTSVSLPAGATGPGEHLLTAWTNLPNGVTDDAPENDTATSSFRYFTPATLPFTEGFENTVFPPPNGWDQWNPDGSFTWELTRDAARSGSQSVVMRNLGYNINGAIDDLISPEINVQGYDSVFLFFDVAAATQSNVSDAGNPWDTLQILATTDCGFTLNQLYSKWGPTLVTVDTPVLNEFIPKPSQWRRDSVNLTRFIPSGRVRLIFRNISNYENNIYLDNINIVTKKTYPALLERGFMVTPNPTNSLVLITFLQPPADLEALALYNTAGQLLQWKKAAAIDSNNRFSFDLVNEPNGVYFVKLIYKNRSKTVKILKVR</sequence>
<dbReference type="InterPro" id="IPR024079">
    <property type="entry name" value="MetalloPept_cat_dom_sf"/>
</dbReference>
<protein>
    <submittedName>
        <fullName evidence="12">T9SS type A sorting domain-containing protein</fullName>
    </submittedName>
</protein>
<dbReference type="Gene3D" id="2.60.40.10">
    <property type="entry name" value="Immunoglobulins"/>
    <property type="match status" value="1"/>
</dbReference>
<dbReference type="Pfam" id="PF18962">
    <property type="entry name" value="Por_Secre_tail"/>
    <property type="match status" value="1"/>
</dbReference>
<feature type="domain" description="Peptidase M43 pregnancy-associated plasma-A" evidence="10">
    <location>
        <begin position="167"/>
        <end position="326"/>
    </location>
</feature>
<evidence type="ECO:0000256" key="1">
    <source>
        <dbReference type="ARBA" id="ARBA00008721"/>
    </source>
</evidence>
<keyword evidence="13" id="KW-1185">Reference proteome</keyword>
<reference evidence="12 13" key="2">
    <citation type="submission" date="2019-09" db="EMBL/GenBank/DDBJ databases">
        <authorList>
            <person name="Jin C."/>
        </authorList>
    </citation>
    <scope>NUCLEOTIDE SEQUENCE [LARGE SCALE GENOMIC DNA]</scope>
    <source>
        <strain evidence="12 13">BN140078</strain>
    </source>
</reference>
<dbReference type="RefSeq" id="WP_149840332.1">
    <property type="nucleotide sequence ID" value="NZ_VUOC01000004.1"/>
</dbReference>
<keyword evidence="3" id="KW-0479">Metal-binding</keyword>
<keyword evidence="4 9" id="KW-0732">Signal</keyword>
<evidence type="ECO:0000256" key="9">
    <source>
        <dbReference type="SAM" id="SignalP"/>
    </source>
</evidence>
<evidence type="ECO:0000256" key="6">
    <source>
        <dbReference type="ARBA" id="ARBA00022833"/>
    </source>
</evidence>
<organism evidence="12 13">
    <name type="scientific">Chitinophaga agrisoli</name>
    <dbReference type="NCBI Taxonomy" id="2607653"/>
    <lineage>
        <taxon>Bacteria</taxon>
        <taxon>Pseudomonadati</taxon>
        <taxon>Bacteroidota</taxon>
        <taxon>Chitinophagia</taxon>
        <taxon>Chitinophagales</taxon>
        <taxon>Chitinophagaceae</taxon>
        <taxon>Chitinophaga</taxon>
    </lineage>
</organism>
<evidence type="ECO:0000256" key="4">
    <source>
        <dbReference type="ARBA" id="ARBA00022729"/>
    </source>
</evidence>
<name>A0A5B2VHU2_9BACT</name>
<keyword evidence="5" id="KW-0378">Hydrolase</keyword>
<evidence type="ECO:0000256" key="8">
    <source>
        <dbReference type="ARBA" id="ARBA00023157"/>
    </source>
</evidence>
<evidence type="ECO:0000313" key="13">
    <source>
        <dbReference type="Proteomes" id="UP000324611"/>
    </source>
</evidence>
<accession>A0A5B2VHU2</accession>
<keyword evidence="8" id="KW-1015">Disulfide bond</keyword>
<feature type="signal peptide" evidence="9">
    <location>
        <begin position="1"/>
        <end position="19"/>
    </location>
</feature>
<dbReference type="GO" id="GO:0008237">
    <property type="term" value="F:metallopeptidase activity"/>
    <property type="evidence" value="ECO:0007669"/>
    <property type="project" value="UniProtKB-KW"/>
</dbReference>
<feature type="chain" id="PRO_5022876233" evidence="9">
    <location>
        <begin position="20"/>
        <end position="723"/>
    </location>
</feature>
<dbReference type="Proteomes" id="UP000324611">
    <property type="component" value="Unassembled WGS sequence"/>
</dbReference>
<keyword evidence="7" id="KW-0482">Metalloprotease</keyword>
<reference evidence="12 13" key="1">
    <citation type="submission" date="2019-09" db="EMBL/GenBank/DDBJ databases">
        <title>Chitinophaga ginsengihumi sp. nov., isolated from soil of ginseng rhizosphere.</title>
        <authorList>
            <person name="Lee J."/>
        </authorList>
    </citation>
    <scope>NUCLEOTIDE SEQUENCE [LARGE SCALE GENOMIC DNA]</scope>
    <source>
        <strain evidence="12 13">BN140078</strain>
    </source>
</reference>
<keyword evidence="2" id="KW-0645">Protease</keyword>
<dbReference type="GO" id="GO:0046872">
    <property type="term" value="F:metal ion binding"/>
    <property type="evidence" value="ECO:0007669"/>
    <property type="project" value="UniProtKB-KW"/>
</dbReference>
<dbReference type="Gene3D" id="3.40.390.10">
    <property type="entry name" value="Collagenase (Catalytic Domain)"/>
    <property type="match status" value="1"/>
</dbReference>
<dbReference type="CDD" id="cd04275">
    <property type="entry name" value="ZnMc_pappalysin_like"/>
    <property type="match status" value="1"/>
</dbReference>
<gene>
    <name evidence="12" type="ORF">F0L74_23385</name>
</gene>
<dbReference type="InterPro" id="IPR008754">
    <property type="entry name" value="Peptidase_M43"/>
</dbReference>
<evidence type="ECO:0000313" key="12">
    <source>
        <dbReference type="EMBL" id="KAA2239153.1"/>
    </source>
</evidence>
<evidence type="ECO:0000256" key="5">
    <source>
        <dbReference type="ARBA" id="ARBA00022801"/>
    </source>
</evidence>
<dbReference type="AlphaFoldDB" id="A0A5B2VHU2"/>